<gene>
    <name evidence="1" type="ORF">BS50DRAFT_572057</name>
</gene>
<dbReference type="EMBL" id="KZ678133">
    <property type="protein sequence ID" value="PSN68872.1"/>
    <property type="molecule type" value="Genomic_DNA"/>
</dbReference>
<dbReference type="AlphaFoldDB" id="A0A2T2NTV8"/>
<evidence type="ECO:0000313" key="1">
    <source>
        <dbReference type="EMBL" id="PSN68872.1"/>
    </source>
</evidence>
<dbReference type="OrthoDB" id="2999773at2759"/>
<dbReference type="Proteomes" id="UP000240883">
    <property type="component" value="Unassembled WGS sequence"/>
</dbReference>
<evidence type="ECO:0000313" key="2">
    <source>
        <dbReference type="Proteomes" id="UP000240883"/>
    </source>
</evidence>
<reference evidence="1 2" key="1">
    <citation type="journal article" date="2018" name="Front. Microbiol.">
        <title>Genome-Wide Analysis of Corynespora cassiicola Leaf Fall Disease Putative Effectors.</title>
        <authorList>
            <person name="Lopez D."/>
            <person name="Ribeiro S."/>
            <person name="Label P."/>
            <person name="Fumanal B."/>
            <person name="Venisse J.S."/>
            <person name="Kohler A."/>
            <person name="de Oliveira R.R."/>
            <person name="Labutti K."/>
            <person name="Lipzen A."/>
            <person name="Lail K."/>
            <person name="Bauer D."/>
            <person name="Ohm R.A."/>
            <person name="Barry K.W."/>
            <person name="Spatafora J."/>
            <person name="Grigoriev I.V."/>
            <person name="Martin F.M."/>
            <person name="Pujade-Renaud V."/>
        </authorList>
    </citation>
    <scope>NUCLEOTIDE SEQUENCE [LARGE SCALE GENOMIC DNA]</scope>
    <source>
        <strain evidence="1 2">Philippines</strain>
    </source>
</reference>
<keyword evidence="2" id="KW-1185">Reference proteome</keyword>
<accession>A0A2T2NTV8</accession>
<dbReference type="InterPro" id="IPR046670">
    <property type="entry name" value="DUF6540"/>
</dbReference>
<dbReference type="Pfam" id="PF20174">
    <property type="entry name" value="DUF6540"/>
    <property type="match status" value="1"/>
</dbReference>
<sequence>MTRPIHILVYSSPLFPAHWSLCIPHVDDPDIGTRIHVSGDAAPGYETAFERNYNLSTTSR</sequence>
<organism evidence="1 2">
    <name type="scientific">Corynespora cassiicola Philippines</name>
    <dbReference type="NCBI Taxonomy" id="1448308"/>
    <lineage>
        <taxon>Eukaryota</taxon>
        <taxon>Fungi</taxon>
        <taxon>Dikarya</taxon>
        <taxon>Ascomycota</taxon>
        <taxon>Pezizomycotina</taxon>
        <taxon>Dothideomycetes</taxon>
        <taxon>Pleosporomycetidae</taxon>
        <taxon>Pleosporales</taxon>
        <taxon>Corynesporascaceae</taxon>
        <taxon>Corynespora</taxon>
    </lineage>
</organism>
<proteinExistence type="predicted"/>
<dbReference type="STRING" id="1448308.A0A2T2NTV8"/>
<name>A0A2T2NTV8_CORCC</name>
<protein>
    <submittedName>
        <fullName evidence="1">Uncharacterized protein</fullName>
    </submittedName>
</protein>